<dbReference type="AlphaFoldDB" id="A0A143YEV2"/>
<dbReference type="STRING" id="140314.SAMN04488076_11325"/>
<accession>A0A143YEV2</accession>
<protein>
    <submittedName>
        <fullName evidence="1">Uncharacterized protein</fullName>
    </submittedName>
</protein>
<organism evidence="1 2">
    <name type="scientific">Trichococcus palustris</name>
    <dbReference type="NCBI Taxonomy" id="140314"/>
    <lineage>
        <taxon>Bacteria</taxon>
        <taxon>Bacillati</taxon>
        <taxon>Bacillota</taxon>
        <taxon>Bacilli</taxon>
        <taxon>Lactobacillales</taxon>
        <taxon>Carnobacteriaceae</taxon>
        <taxon>Trichococcus</taxon>
    </lineage>
</organism>
<keyword evidence="2" id="KW-1185">Reference proteome</keyword>
<proteinExistence type="predicted"/>
<name>A0A143YEV2_9LACT</name>
<sequence length="1209" mass="140110">MNNSLIYSYIEDIAKRIHDPALHGAASVMVGAGFSKNADVVDDETSAPNWEELAVSMFEALYKKPNNEDDINSWEVQKIRKTSGKNVLKLAEEYKSVFGRNKLNKFIEANINDDMYIPGDLHKKLLSLNWRDVFTTNYDTLLERTIDKINVKFNYKILTNQNDLPGSTHPRIIKLHGSVDSSKHYIICEEDYRTYPVKFAPLVNTVQQAMLETQLCLIGFSGDDPNFLSWLGWLRDNMGENCPTIYLIGLFQSMSAAEKMTLESQNITVVDLGDMFDKKVGHQEALDTFLDKLIEYGEKKGKIFESVPFFKDMLFNRDFYKSIDDKYFEIMDGFLVRMKYKTNGYLAFPNDSEADRFTDSIKRHLVELLKLEPSSRQINLLAKFVYLLRRGYMILEDPEAKKIQTLIDSFAEVELKNEKALRSSWVDVALYLLEMYRIDGRNEEYKVLLAKSEKVASTLDGYTREELQIEKCKFLIAVFDYSQATKEVEKINQNVALDIQLKKVFLYKQIGEEEKGEDLLRKTSAILAQKKYSENKTASLRGYLNICARSLINGTDEEFDDSFSDKEYYLNAYNVRNIYNQMKNDVSNSLILAHNESRGENPGFNPGTYRVTYGTATRKEQDAVSKPLKYVMFQDLLCLPNTFSDHRDILALGLKEIIHTSQIPIWKWSAIIRTNDSKIINSFFSRELIISSEVKWVEAMFDQLSKLSDVFTSADRFRNQSRIITQETLFDILTRFSIVVDDERVIQLITKLIELRKYLDDFDSRKVDQYFGRLKHSLNSDIFSHYLYVLLESDSIPLNFLLTFVDIEVKIEQPDISDDIYNKVISEISSQESDRRDRGIAKAILINAFSDFGKFESQMARAVWDQLNENGFPEGTLFHIRVWEELPHPTDIDFKNLYDKYLKEPKFIRSVSGGTISGIPSIDNPINEYIQFFRRVSAFNKKEACAMELSWTSQYFADIIKYIYDYVDNEKSVLTVRRCFFGSGKEGEKRFVKLGDFVAMLTAQAYFLNVFTDEVKAAVKDVKALLREYDLSTASLDLMDKTIANNLSEKEVKLLMNQIIVGSRDELGQVMNEIDILLMLESNSVNNIKISNHLVELISSLKYFETQRSSTVIYQLIYVIDHPLLIQDDYRNIIIEAFRENLDKLDLSLNESDRELIESIYSLSILVRRYYDKLIQSEISISEEFANVIEELSRAKLKEVRYLWEDIQS</sequence>
<evidence type="ECO:0000313" key="1">
    <source>
        <dbReference type="EMBL" id="CZQ88948.1"/>
    </source>
</evidence>
<dbReference type="Pfam" id="PF13289">
    <property type="entry name" value="SIR2_2"/>
    <property type="match status" value="1"/>
</dbReference>
<dbReference type="RefSeq" id="WP_087032308.1">
    <property type="nucleotide sequence ID" value="NZ_FJNE01000003.1"/>
</dbReference>
<dbReference type="Proteomes" id="UP000242754">
    <property type="component" value="Unassembled WGS sequence"/>
</dbReference>
<reference evidence="1 2" key="1">
    <citation type="submission" date="2016-02" db="EMBL/GenBank/DDBJ databases">
        <authorList>
            <person name="Wen L."/>
            <person name="He K."/>
            <person name="Yang H."/>
        </authorList>
    </citation>
    <scope>NUCLEOTIDE SEQUENCE [LARGE SCALE GENOMIC DNA]</scope>
    <source>
        <strain evidence="1">Trichococcus palustris</strain>
    </source>
</reference>
<gene>
    <name evidence="1" type="ORF">Tpal_1071</name>
</gene>
<evidence type="ECO:0000313" key="2">
    <source>
        <dbReference type="Proteomes" id="UP000242754"/>
    </source>
</evidence>
<dbReference type="EMBL" id="FJNE01000003">
    <property type="protein sequence ID" value="CZQ88948.1"/>
    <property type="molecule type" value="Genomic_DNA"/>
</dbReference>